<gene>
    <name evidence="9" type="ORF">Phou_040280</name>
</gene>
<organism evidence="9 10">
    <name type="scientific">Phytohabitans houttuyneae</name>
    <dbReference type="NCBI Taxonomy" id="1076126"/>
    <lineage>
        <taxon>Bacteria</taxon>
        <taxon>Bacillati</taxon>
        <taxon>Actinomycetota</taxon>
        <taxon>Actinomycetes</taxon>
        <taxon>Micromonosporales</taxon>
        <taxon>Micromonosporaceae</taxon>
    </lineage>
</organism>
<evidence type="ECO:0000256" key="6">
    <source>
        <dbReference type="ARBA" id="ARBA00023136"/>
    </source>
</evidence>
<dbReference type="Gene3D" id="1.20.1250.20">
    <property type="entry name" value="MFS general substrate transporter like domains"/>
    <property type="match status" value="1"/>
</dbReference>
<feature type="transmembrane region" description="Helical" evidence="7">
    <location>
        <begin position="380"/>
        <end position="405"/>
    </location>
</feature>
<dbReference type="EMBL" id="BLPF01000001">
    <property type="protein sequence ID" value="GFJ79848.1"/>
    <property type="molecule type" value="Genomic_DNA"/>
</dbReference>
<dbReference type="PROSITE" id="PS00216">
    <property type="entry name" value="SUGAR_TRANSPORT_1"/>
    <property type="match status" value="1"/>
</dbReference>
<dbReference type="Gene3D" id="1.20.1720.10">
    <property type="entry name" value="Multidrug resistance protein D"/>
    <property type="match status" value="1"/>
</dbReference>
<feature type="transmembrane region" description="Helical" evidence="7">
    <location>
        <begin position="28"/>
        <end position="51"/>
    </location>
</feature>
<feature type="transmembrane region" description="Helical" evidence="7">
    <location>
        <begin position="417"/>
        <end position="436"/>
    </location>
</feature>
<proteinExistence type="predicted"/>
<reference evidence="9 10" key="2">
    <citation type="submission" date="2020-03" db="EMBL/GenBank/DDBJ databases">
        <authorList>
            <person name="Ichikawa N."/>
            <person name="Kimura A."/>
            <person name="Kitahashi Y."/>
            <person name="Uohara A."/>
        </authorList>
    </citation>
    <scope>NUCLEOTIDE SEQUENCE [LARGE SCALE GENOMIC DNA]</scope>
    <source>
        <strain evidence="9 10">NBRC 108639</strain>
    </source>
</reference>
<keyword evidence="4 7" id="KW-0812">Transmembrane</keyword>
<accession>A0A6V8KBR5</accession>
<evidence type="ECO:0000259" key="8">
    <source>
        <dbReference type="PROSITE" id="PS50850"/>
    </source>
</evidence>
<feature type="transmembrane region" description="Helical" evidence="7">
    <location>
        <begin position="121"/>
        <end position="142"/>
    </location>
</feature>
<name>A0A6V8KBR5_9ACTN</name>
<dbReference type="SUPFAM" id="SSF103473">
    <property type="entry name" value="MFS general substrate transporter"/>
    <property type="match status" value="1"/>
</dbReference>
<keyword evidence="10" id="KW-1185">Reference proteome</keyword>
<dbReference type="GO" id="GO:0022857">
    <property type="term" value="F:transmembrane transporter activity"/>
    <property type="evidence" value="ECO:0007669"/>
    <property type="project" value="InterPro"/>
</dbReference>
<evidence type="ECO:0000256" key="4">
    <source>
        <dbReference type="ARBA" id="ARBA00022692"/>
    </source>
</evidence>
<protein>
    <submittedName>
        <fullName evidence="9">MFS transporter</fullName>
    </submittedName>
</protein>
<feature type="transmembrane region" description="Helical" evidence="7">
    <location>
        <begin position="216"/>
        <end position="236"/>
    </location>
</feature>
<keyword evidence="5 7" id="KW-1133">Transmembrane helix</keyword>
<comment type="caution">
    <text evidence="9">The sequence shown here is derived from an EMBL/GenBank/DDBJ whole genome shotgun (WGS) entry which is preliminary data.</text>
</comment>
<comment type="subcellular location">
    <subcellularLocation>
        <location evidence="1">Cell membrane</location>
        <topology evidence="1">Multi-pass membrane protein</topology>
    </subcellularLocation>
</comment>
<evidence type="ECO:0000256" key="2">
    <source>
        <dbReference type="ARBA" id="ARBA00022448"/>
    </source>
</evidence>
<dbReference type="NCBIfam" id="TIGR00711">
    <property type="entry name" value="efflux_EmrB"/>
    <property type="match status" value="1"/>
</dbReference>
<feature type="transmembrane region" description="Helical" evidence="7">
    <location>
        <begin position="154"/>
        <end position="176"/>
    </location>
</feature>
<dbReference type="InterPro" id="IPR011701">
    <property type="entry name" value="MFS"/>
</dbReference>
<feature type="domain" description="Major facilitator superfamily (MFS) profile" evidence="8">
    <location>
        <begin position="30"/>
        <end position="523"/>
    </location>
</feature>
<dbReference type="InterPro" id="IPR036259">
    <property type="entry name" value="MFS_trans_sf"/>
</dbReference>
<dbReference type="PROSITE" id="PS50850">
    <property type="entry name" value="MFS"/>
    <property type="match status" value="1"/>
</dbReference>
<feature type="transmembrane region" description="Helical" evidence="7">
    <location>
        <begin position="497"/>
        <end position="518"/>
    </location>
</feature>
<feature type="transmembrane region" description="Helical" evidence="7">
    <location>
        <begin position="71"/>
        <end position="88"/>
    </location>
</feature>
<reference evidence="9 10" key="1">
    <citation type="submission" date="2020-03" db="EMBL/GenBank/DDBJ databases">
        <title>Whole genome shotgun sequence of Phytohabitans houttuyneae NBRC 108639.</title>
        <authorList>
            <person name="Komaki H."/>
            <person name="Tamura T."/>
        </authorList>
    </citation>
    <scope>NUCLEOTIDE SEQUENCE [LARGE SCALE GENOMIC DNA]</scope>
    <source>
        <strain evidence="9 10">NBRC 108639</strain>
    </source>
</reference>
<dbReference type="RefSeq" id="WP_173057325.1">
    <property type="nucleotide sequence ID" value="NZ_BAABGO010000011.1"/>
</dbReference>
<dbReference type="CDD" id="cd17321">
    <property type="entry name" value="MFS_MMR_MDR_like"/>
    <property type="match status" value="1"/>
</dbReference>
<feature type="transmembrane region" description="Helical" evidence="7">
    <location>
        <begin position="321"/>
        <end position="343"/>
    </location>
</feature>
<dbReference type="GO" id="GO:0005886">
    <property type="term" value="C:plasma membrane"/>
    <property type="evidence" value="ECO:0007669"/>
    <property type="project" value="UniProtKB-SubCell"/>
</dbReference>
<dbReference type="AlphaFoldDB" id="A0A6V8KBR5"/>
<dbReference type="Proteomes" id="UP000482800">
    <property type="component" value="Unassembled WGS sequence"/>
</dbReference>
<evidence type="ECO:0000256" key="3">
    <source>
        <dbReference type="ARBA" id="ARBA00022475"/>
    </source>
</evidence>
<feature type="transmembrane region" description="Helical" evidence="7">
    <location>
        <begin position="284"/>
        <end position="309"/>
    </location>
</feature>
<dbReference type="InterPro" id="IPR005829">
    <property type="entry name" value="Sugar_transporter_CS"/>
</dbReference>
<sequence length="532" mass="54927">MSQATLTRPTGPNTDLWRPSRRGHGHPWLTLLAVALGVMVVGLDATVVAIANPAIARDLGANFAQLQWVTNGYLLALAVSLIVAGRLADRFGRKTVFLVGVAGFAVASVAVGLSGSIEMVIFWRVVQGFAGALLQPASLAILRNTFPAEKLNMAIGIWAGTSGLAIASGPIVAGLLVENASWEWVFFLNGPVAAVAILLGLWVVRQSRDPNAAGSFDLPGVGLLSAALFSLVWGLIKAQEYGFGDIVPLGFFAGAAVLGTAFIVRERTARHPLMQLSLFRNRSFSAGAVLAMLGFFALFGAFFFLTLYLQQVHGMSPVDAGVRLLPMTATFIVASPVAGALTARFGPRPPLVGGMLLTAVALFALSRMSVQADYLSMWPWFVVIGFGFGFVLVGSTEAIVGNAPVQLAGLAGGIQQTAAQLGGVLGTTVFGTILATRVGDVLLEKLTGAGVPAEMAPGFAAAEDYVAQGVAPVPPGAPQPLADAITTGSHLAFMTGFQTALTVGAAIALIAAFAALLVRRGENTTAGAHAGV</sequence>
<dbReference type="PANTHER" id="PTHR42718">
    <property type="entry name" value="MAJOR FACILITATOR SUPERFAMILY MULTIDRUG TRANSPORTER MFSC"/>
    <property type="match status" value="1"/>
</dbReference>
<evidence type="ECO:0000313" key="9">
    <source>
        <dbReference type="EMBL" id="GFJ79848.1"/>
    </source>
</evidence>
<evidence type="ECO:0000256" key="5">
    <source>
        <dbReference type="ARBA" id="ARBA00022989"/>
    </source>
</evidence>
<feature type="transmembrane region" description="Helical" evidence="7">
    <location>
        <begin position="182"/>
        <end position="204"/>
    </location>
</feature>
<evidence type="ECO:0000256" key="7">
    <source>
        <dbReference type="SAM" id="Phobius"/>
    </source>
</evidence>
<feature type="transmembrane region" description="Helical" evidence="7">
    <location>
        <begin position="350"/>
        <end position="368"/>
    </location>
</feature>
<keyword evidence="6 7" id="KW-0472">Membrane</keyword>
<keyword evidence="3" id="KW-1003">Cell membrane</keyword>
<dbReference type="InterPro" id="IPR020846">
    <property type="entry name" value="MFS_dom"/>
</dbReference>
<feature type="transmembrane region" description="Helical" evidence="7">
    <location>
        <begin position="242"/>
        <end position="264"/>
    </location>
</feature>
<evidence type="ECO:0000256" key="1">
    <source>
        <dbReference type="ARBA" id="ARBA00004651"/>
    </source>
</evidence>
<dbReference type="Pfam" id="PF07690">
    <property type="entry name" value="MFS_1"/>
    <property type="match status" value="1"/>
</dbReference>
<keyword evidence="2" id="KW-0813">Transport</keyword>
<dbReference type="PANTHER" id="PTHR42718:SF42">
    <property type="entry name" value="EXPORT PROTEIN"/>
    <property type="match status" value="1"/>
</dbReference>
<evidence type="ECO:0000313" key="10">
    <source>
        <dbReference type="Proteomes" id="UP000482800"/>
    </source>
</evidence>
<feature type="transmembrane region" description="Helical" evidence="7">
    <location>
        <begin position="95"/>
        <end position="115"/>
    </location>
</feature>
<dbReference type="InterPro" id="IPR004638">
    <property type="entry name" value="EmrB-like"/>
</dbReference>